<evidence type="ECO:0000313" key="3">
    <source>
        <dbReference type="EMBL" id="NGP87001.1"/>
    </source>
</evidence>
<evidence type="ECO:0000313" key="4">
    <source>
        <dbReference type="Proteomes" id="UP000479132"/>
    </source>
</evidence>
<evidence type="ECO:0000259" key="2">
    <source>
        <dbReference type="PROSITE" id="PS50263"/>
    </source>
</evidence>
<sequence>MKKNVELALIQSACSADITENIDKATNKIEDAARKGAQIIILQELFQTPYFCQTINEEFFDWAQPIPGPLTDKLTTLARDLEVVIVAPFFEQRAAGIYHNSLVVIDADGTLMGRYRKQHIPDDPCFHEKFYFTPGDDGYKVFNTRFAKIGTLICWDQWYPEAARITALKGAELLVYPTAIGTLPHEKGKEKKEFLDAWQTIQKSHAIANSCFVAAVNRTGQEGKISFWGHSFVSGPFGKILAEAGDDDEVLIVDIDLSQIESQRRIWPFYRDRRIDTYQPIVKRYIENE</sequence>
<dbReference type="CDD" id="cd07573">
    <property type="entry name" value="CPA"/>
    <property type="match status" value="1"/>
</dbReference>
<dbReference type="GO" id="GO:0050126">
    <property type="term" value="F:N-carbamoylputrescine amidase activity"/>
    <property type="evidence" value="ECO:0007669"/>
    <property type="project" value="TreeGrafter"/>
</dbReference>
<dbReference type="InterPro" id="IPR036526">
    <property type="entry name" value="C-N_Hydrolase_sf"/>
</dbReference>
<feature type="domain" description="CN hydrolase" evidence="2">
    <location>
        <begin position="5"/>
        <end position="257"/>
    </location>
</feature>
<proteinExistence type="predicted"/>
<dbReference type="GO" id="GO:0033388">
    <property type="term" value="P:putrescine biosynthetic process from arginine"/>
    <property type="evidence" value="ECO:0007669"/>
    <property type="project" value="TreeGrafter"/>
</dbReference>
<dbReference type="Pfam" id="PF00795">
    <property type="entry name" value="CN_hydrolase"/>
    <property type="match status" value="1"/>
</dbReference>
<gene>
    <name evidence="3" type="ORF">G3569_01440</name>
</gene>
<reference evidence="3 4" key="1">
    <citation type="submission" date="2020-02" db="EMBL/GenBank/DDBJ databases">
        <title>Aliifodinibius halophilus 2W32, complete genome.</title>
        <authorList>
            <person name="Li Y."/>
            <person name="Wu S."/>
        </authorList>
    </citation>
    <scope>NUCLEOTIDE SEQUENCE [LARGE SCALE GENOMIC DNA]</scope>
    <source>
        <strain evidence="3 4">2W32</strain>
    </source>
</reference>
<organism evidence="3 4">
    <name type="scientific">Fodinibius halophilus</name>
    <dbReference type="NCBI Taxonomy" id="1736908"/>
    <lineage>
        <taxon>Bacteria</taxon>
        <taxon>Pseudomonadati</taxon>
        <taxon>Balneolota</taxon>
        <taxon>Balneolia</taxon>
        <taxon>Balneolales</taxon>
        <taxon>Balneolaceae</taxon>
        <taxon>Fodinibius</taxon>
    </lineage>
</organism>
<dbReference type="Gene3D" id="3.60.110.10">
    <property type="entry name" value="Carbon-nitrogen hydrolase"/>
    <property type="match status" value="1"/>
</dbReference>
<dbReference type="FunFam" id="3.60.110.10:FF:000010">
    <property type="entry name" value="Carbon-nitrogen hydrolase"/>
    <property type="match status" value="1"/>
</dbReference>
<dbReference type="SUPFAM" id="SSF56317">
    <property type="entry name" value="Carbon-nitrogen hydrolase"/>
    <property type="match status" value="1"/>
</dbReference>
<dbReference type="InterPro" id="IPR003010">
    <property type="entry name" value="C-N_Hydrolase"/>
</dbReference>
<accession>A0A6M1T4W3</accession>
<keyword evidence="1 3" id="KW-0378">Hydrolase</keyword>
<comment type="caution">
    <text evidence="3">The sequence shown here is derived from an EMBL/GenBank/DDBJ whole genome shotgun (WGS) entry which is preliminary data.</text>
</comment>
<dbReference type="Proteomes" id="UP000479132">
    <property type="component" value="Unassembled WGS sequence"/>
</dbReference>
<dbReference type="PANTHER" id="PTHR43674">
    <property type="entry name" value="NITRILASE C965.09-RELATED"/>
    <property type="match status" value="1"/>
</dbReference>
<protein>
    <submittedName>
        <fullName evidence="3">Carbon-nitrogen hydrolase</fullName>
    </submittedName>
</protein>
<name>A0A6M1T4W3_9BACT</name>
<dbReference type="PROSITE" id="PS50263">
    <property type="entry name" value="CN_HYDROLASE"/>
    <property type="match status" value="1"/>
</dbReference>
<dbReference type="EMBL" id="JAALLS010000001">
    <property type="protein sequence ID" value="NGP87001.1"/>
    <property type="molecule type" value="Genomic_DNA"/>
</dbReference>
<dbReference type="InterPro" id="IPR050345">
    <property type="entry name" value="Aliph_Amidase/BUP"/>
</dbReference>
<keyword evidence="4" id="KW-1185">Reference proteome</keyword>
<evidence type="ECO:0000256" key="1">
    <source>
        <dbReference type="ARBA" id="ARBA00022801"/>
    </source>
</evidence>
<dbReference type="AlphaFoldDB" id="A0A6M1T4W3"/>
<dbReference type="PANTHER" id="PTHR43674:SF2">
    <property type="entry name" value="BETA-UREIDOPROPIONASE"/>
    <property type="match status" value="1"/>
</dbReference>